<reference evidence="3" key="1">
    <citation type="submission" date="2019-08" db="EMBL/GenBank/DDBJ databases">
        <title>Reference gene set and small RNA set construction with multiple tissues from Davidia involucrata Baill.</title>
        <authorList>
            <person name="Yang H."/>
            <person name="Zhou C."/>
            <person name="Li G."/>
            <person name="Wang J."/>
            <person name="Gao P."/>
            <person name="Wang M."/>
            <person name="Wang R."/>
            <person name="Zhao Y."/>
        </authorList>
    </citation>
    <scope>NUCLEOTIDE SEQUENCE</scope>
    <source>
        <tissue evidence="3">Mixed with DoveR01_LX</tissue>
    </source>
</reference>
<dbReference type="GO" id="GO:0016705">
    <property type="term" value="F:oxidoreductase activity, acting on paired donors, with incorporation or reduction of molecular oxygen"/>
    <property type="evidence" value="ECO:0007669"/>
    <property type="project" value="InterPro"/>
</dbReference>
<dbReference type="GO" id="GO:0020037">
    <property type="term" value="F:heme binding"/>
    <property type="evidence" value="ECO:0007669"/>
    <property type="project" value="InterPro"/>
</dbReference>
<organism evidence="3">
    <name type="scientific">Davidia involucrata</name>
    <name type="common">Dove tree</name>
    <dbReference type="NCBI Taxonomy" id="16924"/>
    <lineage>
        <taxon>Eukaryota</taxon>
        <taxon>Viridiplantae</taxon>
        <taxon>Streptophyta</taxon>
        <taxon>Embryophyta</taxon>
        <taxon>Tracheophyta</taxon>
        <taxon>Spermatophyta</taxon>
        <taxon>Magnoliopsida</taxon>
        <taxon>eudicotyledons</taxon>
        <taxon>Gunneridae</taxon>
        <taxon>Pentapetalae</taxon>
        <taxon>asterids</taxon>
        <taxon>Cornales</taxon>
        <taxon>Nyssaceae</taxon>
        <taxon>Davidia</taxon>
    </lineage>
</organism>
<keyword evidence="2" id="KW-0408">Iron</keyword>
<keyword evidence="1" id="KW-0479">Metal-binding</keyword>
<proteinExistence type="predicted"/>
<dbReference type="PANTHER" id="PTHR24286">
    <property type="entry name" value="CYTOCHROME P450 26"/>
    <property type="match status" value="1"/>
</dbReference>
<dbReference type="GO" id="GO:0004497">
    <property type="term" value="F:monooxygenase activity"/>
    <property type="evidence" value="ECO:0007669"/>
    <property type="project" value="InterPro"/>
</dbReference>
<dbReference type="Gene3D" id="1.10.630.10">
    <property type="entry name" value="Cytochrome P450"/>
    <property type="match status" value="1"/>
</dbReference>
<dbReference type="InterPro" id="IPR036396">
    <property type="entry name" value="Cyt_P450_sf"/>
</dbReference>
<dbReference type="InterPro" id="IPR001128">
    <property type="entry name" value="Cyt_P450"/>
</dbReference>
<name>A0A5B7C6Y2_DAVIN</name>
<dbReference type="GO" id="GO:0005506">
    <property type="term" value="F:iron ion binding"/>
    <property type="evidence" value="ECO:0007669"/>
    <property type="project" value="InterPro"/>
</dbReference>
<dbReference type="PANTHER" id="PTHR24286:SF209">
    <property type="entry name" value="BETA-AMYRIN 28-OXIDASE-LIKE"/>
    <property type="match status" value="1"/>
</dbReference>
<dbReference type="GO" id="GO:0016125">
    <property type="term" value="P:sterol metabolic process"/>
    <property type="evidence" value="ECO:0007669"/>
    <property type="project" value="TreeGrafter"/>
</dbReference>
<dbReference type="EMBL" id="GHES01046253">
    <property type="protein sequence ID" value="MPA76812.1"/>
    <property type="molecule type" value="Transcribed_RNA"/>
</dbReference>
<evidence type="ECO:0000256" key="2">
    <source>
        <dbReference type="ARBA" id="ARBA00023004"/>
    </source>
</evidence>
<dbReference type="Pfam" id="PF00067">
    <property type="entry name" value="p450"/>
    <property type="match status" value="1"/>
</dbReference>
<gene>
    <name evidence="3" type="ORF">Din_046253</name>
</gene>
<dbReference type="AlphaFoldDB" id="A0A5B7C6Y2"/>
<protein>
    <submittedName>
        <fullName evidence="3">Uncharacterized protein</fullName>
    </submittedName>
</protein>
<sequence length="180" mass="20092">MSLEDPEQIEKLASQFNIFLKGIIAIPLNFPGTRFYDAMRAANAIRKQLVMIAKQRRVALEQRTASPSQDLLSYLLVSADENGRFLTEMEITNNILTLLFAGHDTSSVTIALLIKYLGEMPQIYEAVLRGFLPKIGFFNGVWLVLLNVPSAARIQRVPTISSLRATSLAVFGSKFLSTVW</sequence>
<dbReference type="SUPFAM" id="SSF48264">
    <property type="entry name" value="Cytochrome P450"/>
    <property type="match status" value="1"/>
</dbReference>
<evidence type="ECO:0000256" key="1">
    <source>
        <dbReference type="ARBA" id="ARBA00022723"/>
    </source>
</evidence>
<evidence type="ECO:0000313" key="3">
    <source>
        <dbReference type="EMBL" id="MPA76812.1"/>
    </source>
</evidence>
<accession>A0A5B7C6Y2</accession>